<name>A0A915IB72_ROMCU</name>
<dbReference type="WBParaSite" id="nRc.2.0.1.t11424-RA">
    <property type="protein sequence ID" value="nRc.2.0.1.t11424-RA"/>
    <property type="gene ID" value="nRc.2.0.1.g11424"/>
</dbReference>
<reference evidence="2" key="1">
    <citation type="submission" date="2022-11" db="UniProtKB">
        <authorList>
            <consortium name="WormBaseParasite"/>
        </authorList>
    </citation>
    <scope>IDENTIFICATION</scope>
</reference>
<proteinExistence type="predicted"/>
<accession>A0A915IB72</accession>
<evidence type="ECO:0000313" key="1">
    <source>
        <dbReference type="Proteomes" id="UP000887565"/>
    </source>
</evidence>
<protein>
    <submittedName>
        <fullName evidence="2">Uncharacterized protein</fullName>
    </submittedName>
</protein>
<sequence>MIKSLACVLTFKNFHLHSSGFISTELKNPADKSIEVSRQDQEQLLVNFAKKRSSANLAVPVRYEPIG</sequence>
<evidence type="ECO:0000313" key="2">
    <source>
        <dbReference type="WBParaSite" id="nRc.2.0.1.t11424-RA"/>
    </source>
</evidence>
<keyword evidence="1" id="KW-1185">Reference proteome</keyword>
<organism evidence="1 2">
    <name type="scientific">Romanomermis culicivorax</name>
    <name type="common">Nematode worm</name>
    <dbReference type="NCBI Taxonomy" id="13658"/>
    <lineage>
        <taxon>Eukaryota</taxon>
        <taxon>Metazoa</taxon>
        <taxon>Ecdysozoa</taxon>
        <taxon>Nematoda</taxon>
        <taxon>Enoplea</taxon>
        <taxon>Dorylaimia</taxon>
        <taxon>Mermithida</taxon>
        <taxon>Mermithoidea</taxon>
        <taxon>Mermithidae</taxon>
        <taxon>Romanomermis</taxon>
    </lineage>
</organism>
<dbReference type="AlphaFoldDB" id="A0A915IB72"/>
<dbReference type="Proteomes" id="UP000887565">
    <property type="component" value="Unplaced"/>
</dbReference>